<feature type="domain" description="NAD(P)-binding" evidence="1">
    <location>
        <begin position="8"/>
        <end position="193"/>
    </location>
</feature>
<dbReference type="PANTHER" id="PTHR15020:SF50">
    <property type="entry name" value="UPF0659 PROTEIN YMR090W"/>
    <property type="match status" value="1"/>
</dbReference>
<dbReference type="Proteomes" id="UP000279760">
    <property type="component" value="Chromosome 1"/>
</dbReference>
<accession>A0A3G4VGJ3</accession>
<organism evidence="2 3">
    <name type="scientific">Vibrio mediterranei</name>
    <dbReference type="NCBI Taxonomy" id="689"/>
    <lineage>
        <taxon>Bacteria</taxon>
        <taxon>Pseudomonadati</taxon>
        <taxon>Pseudomonadota</taxon>
        <taxon>Gammaproteobacteria</taxon>
        <taxon>Vibrionales</taxon>
        <taxon>Vibrionaceae</taxon>
        <taxon>Vibrio</taxon>
    </lineage>
</organism>
<dbReference type="PANTHER" id="PTHR15020">
    <property type="entry name" value="FLAVIN REDUCTASE-RELATED"/>
    <property type="match status" value="1"/>
</dbReference>
<dbReference type="SUPFAM" id="SSF51735">
    <property type="entry name" value="NAD(P)-binding Rossmann-fold domains"/>
    <property type="match status" value="1"/>
</dbReference>
<dbReference type="InterPro" id="IPR016040">
    <property type="entry name" value="NAD(P)-bd_dom"/>
</dbReference>
<dbReference type="Pfam" id="PF13460">
    <property type="entry name" value="NAD_binding_10"/>
    <property type="match status" value="1"/>
</dbReference>
<name>A0A3G4VGJ3_9VIBR</name>
<dbReference type="InterPro" id="IPR036291">
    <property type="entry name" value="NAD(P)-bd_dom_sf"/>
</dbReference>
<dbReference type="AlphaFoldDB" id="A0A3G4VGJ3"/>
<reference evidence="2 3" key="1">
    <citation type="submission" date="2018-11" db="EMBL/GenBank/DDBJ databases">
        <title>Complete Genome Sequence of Vbrio mediterranei 117-T6: a Potential Pathogen Bacteria Isolated from the Conchocelis of Pyropia.</title>
        <authorList>
            <person name="Liu Q."/>
        </authorList>
    </citation>
    <scope>NUCLEOTIDE SEQUENCE [LARGE SCALE GENOMIC DNA]</scope>
    <source>
        <strain evidence="2 3">117-T6</strain>
    </source>
</reference>
<dbReference type="Gene3D" id="3.40.50.720">
    <property type="entry name" value="NAD(P)-binding Rossmann-like Domain"/>
    <property type="match status" value="1"/>
</dbReference>
<gene>
    <name evidence="2" type="ORF">ECB94_15800</name>
</gene>
<evidence type="ECO:0000313" key="2">
    <source>
        <dbReference type="EMBL" id="AYV23108.1"/>
    </source>
</evidence>
<dbReference type="EMBL" id="CP033577">
    <property type="protein sequence ID" value="AYV23108.1"/>
    <property type="molecule type" value="Genomic_DNA"/>
</dbReference>
<proteinExistence type="predicted"/>
<evidence type="ECO:0000259" key="1">
    <source>
        <dbReference type="Pfam" id="PF13460"/>
    </source>
</evidence>
<protein>
    <submittedName>
        <fullName evidence="2">SDR family NAD(P)-dependent oxidoreductase</fullName>
    </submittedName>
</protein>
<evidence type="ECO:0000313" key="3">
    <source>
        <dbReference type="Proteomes" id="UP000279760"/>
    </source>
</evidence>
<sequence>MKSITIFGASSGLGLAAVRYFASQGVEVIGVARDPKKTDELTSLCVQLIACDATKQPDVEAAVECLPKDTVVLSTMGSFRAEVPVDYLGHRHLIDALETKGIERFLLVTSLGCGDSWKFLSERAKVGFGAAVREKSLAEAWLASSQLEYTVLRPGGLKDGEMTNCGELSQGVEVHGAITRSEVARLAHQILLNEASIGQIYQCVDPTVNYN</sequence>
<dbReference type="RefSeq" id="WP_124940979.1">
    <property type="nucleotide sequence ID" value="NZ_CP033577.1"/>
</dbReference>